<dbReference type="AlphaFoldDB" id="A0A1H3VVW4"/>
<evidence type="ECO:0000256" key="1">
    <source>
        <dbReference type="SAM" id="Phobius"/>
    </source>
</evidence>
<name>A0A1H3VVW4_9FLAO</name>
<protein>
    <recommendedName>
        <fullName evidence="5">Oxygen tolerance</fullName>
    </recommendedName>
</protein>
<dbReference type="RefSeq" id="WP_093238441.1">
    <property type="nucleotide sequence ID" value="NZ_FNQF01000001.1"/>
</dbReference>
<keyword evidence="1" id="KW-0812">Transmembrane</keyword>
<proteinExistence type="predicted"/>
<feature type="transmembrane region" description="Helical" evidence="1">
    <location>
        <begin position="339"/>
        <end position="359"/>
    </location>
</feature>
<accession>A0A1H3VVW4</accession>
<keyword evidence="4" id="KW-1185">Reference proteome</keyword>
<dbReference type="Proteomes" id="UP000198820">
    <property type="component" value="Unassembled WGS sequence"/>
</dbReference>
<dbReference type="EMBL" id="FNQF01000001">
    <property type="protein sequence ID" value="SDZ78963.1"/>
    <property type="molecule type" value="Genomic_DNA"/>
</dbReference>
<sequence length="550" mass="63727">MIKRFKHFSILSVKHLTLTCLMFLCFSDAFSQNVKAEIDTSRMRIGEQISYSISVEGVLETDQVIFPKEQSFVPMEMVEDLKIDTTFLKNKNLKLLKKYKLTQFDSGQYTIPPQLLKINEKSFLTDSIKLSVASIEVDTTKQKLYPIKREIGIEKPFQLPKWFWWALGIIALIILLAFIYFRYKKKIDHSKKRLPPYQQAQVSLKKLDQSDLIANRQLKDYITELTNISRRYLDEKIEVRAMEYTSSELMQVLYQKKEDKKVNFKEKYLETYQKILVQADFSKFAGQKPDVISLKAYRKDIEKFIKHVQSAIPEPTAEEKRKDRAYQEQLRQKRKKQKIIAGVAIGVLLLILGVSSLVATKGFDYVRDNVFGNESKSMLENDWITSEYSVPAVKITTPEVLIRQNLDSLGIKTVQASKQETFASGSIYSNLFVVLSQVSFEKEVDFDLDKAVEGVYQNLEEKGAYNILMKNENFETYQGVEGVKVFGSFAIKNPITQNDIKKNYQILNFGFAGRYQQITIIYNAEDEYAETITERIINSVEFEKPDANVR</sequence>
<evidence type="ECO:0000313" key="4">
    <source>
        <dbReference type="Proteomes" id="UP000198820"/>
    </source>
</evidence>
<reference evidence="3 4" key="1">
    <citation type="submission" date="2016-10" db="EMBL/GenBank/DDBJ databases">
        <authorList>
            <person name="de Groot N.N."/>
        </authorList>
    </citation>
    <scope>NUCLEOTIDE SEQUENCE [LARGE SCALE GENOMIC DNA]</scope>
    <source>
        <strain evidence="3 4">DSM 23581</strain>
    </source>
</reference>
<dbReference type="STRING" id="908615.SAMN05421540_101307"/>
<keyword evidence="2" id="KW-0732">Signal</keyword>
<evidence type="ECO:0000256" key="2">
    <source>
        <dbReference type="SAM" id="SignalP"/>
    </source>
</evidence>
<feature type="signal peptide" evidence="2">
    <location>
        <begin position="1"/>
        <end position="31"/>
    </location>
</feature>
<organism evidence="3 4">
    <name type="scientific">Psychroflexus halocasei</name>
    <dbReference type="NCBI Taxonomy" id="908615"/>
    <lineage>
        <taxon>Bacteria</taxon>
        <taxon>Pseudomonadati</taxon>
        <taxon>Bacteroidota</taxon>
        <taxon>Flavobacteriia</taxon>
        <taxon>Flavobacteriales</taxon>
        <taxon>Flavobacteriaceae</taxon>
        <taxon>Psychroflexus</taxon>
    </lineage>
</organism>
<gene>
    <name evidence="3" type="ORF">SAMN05421540_101307</name>
</gene>
<evidence type="ECO:0008006" key="5">
    <source>
        <dbReference type="Google" id="ProtNLM"/>
    </source>
</evidence>
<feature type="chain" id="PRO_5011507671" description="Oxygen tolerance" evidence="2">
    <location>
        <begin position="32"/>
        <end position="550"/>
    </location>
</feature>
<keyword evidence="1" id="KW-1133">Transmembrane helix</keyword>
<feature type="transmembrane region" description="Helical" evidence="1">
    <location>
        <begin position="162"/>
        <end position="183"/>
    </location>
</feature>
<keyword evidence="1" id="KW-0472">Membrane</keyword>
<evidence type="ECO:0000313" key="3">
    <source>
        <dbReference type="EMBL" id="SDZ78963.1"/>
    </source>
</evidence>